<dbReference type="InterPro" id="IPR036138">
    <property type="entry name" value="PBP_dimer_sf"/>
</dbReference>
<dbReference type="EMBL" id="FNYK01000001">
    <property type="protein sequence ID" value="SEI37394.1"/>
    <property type="molecule type" value="Genomic_DNA"/>
</dbReference>
<evidence type="ECO:0000256" key="10">
    <source>
        <dbReference type="ARBA" id="ARBA00023316"/>
    </source>
</evidence>
<keyword evidence="15" id="KW-1185">Reference proteome</keyword>
<dbReference type="GO" id="GO:0009252">
    <property type="term" value="P:peptidoglycan biosynthetic process"/>
    <property type="evidence" value="ECO:0007669"/>
    <property type="project" value="UniProtKB-KW"/>
</dbReference>
<accession>A0A1H6Q993</accession>
<reference evidence="15" key="1">
    <citation type="submission" date="2016-10" db="EMBL/GenBank/DDBJ databases">
        <authorList>
            <person name="Varghese N."/>
        </authorList>
    </citation>
    <scope>NUCLEOTIDE SEQUENCE [LARGE SCALE GENOMIC DNA]</scope>
    <source>
        <strain evidence="15">DSM 20406</strain>
    </source>
</reference>
<dbReference type="RefSeq" id="WP_074731062.1">
    <property type="nucleotide sequence ID" value="NZ_CADBKW010000002.1"/>
</dbReference>
<evidence type="ECO:0000259" key="13">
    <source>
        <dbReference type="Pfam" id="PF03717"/>
    </source>
</evidence>
<dbReference type="GO" id="GO:0008360">
    <property type="term" value="P:regulation of cell shape"/>
    <property type="evidence" value="ECO:0007669"/>
    <property type="project" value="UniProtKB-KW"/>
</dbReference>
<protein>
    <submittedName>
        <fullName evidence="14">Cell division protein FtsI/penicillin-binding protein 2</fullName>
    </submittedName>
</protein>
<dbReference type="STRING" id="322505.SAMN04487836_10186"/>
<evidence type="ECO:0000256" key="4">
    <source>
        <dbReference type="ARBA" id="ARBA00022475"/>
    </source>
</evidence>
<comment type="subcellular location">
    <subcellularLocation>
        <location evidence="2">Cell membrane</location>
    </subcellularLocation>
    <subcellularLocation>
        <location evidence="1">Membrane</location>
        <topology evidence="1">Single-pass membrane protein</topology>
    </subcellularLocation>
</comment>
<evidence type="ECO:0000256" key="5">
    <source>
        <dbReference type="ARBA" id="ARBA00022692"/>
    </source>
</evidence>
<dbReference type="Pfam" id="PF03717">
    <property type="entry name" value="PBP_dimer"/>
    <property type="match status" value="1"/>
</dbReference>
<dbReference type="GO" id="GO:0008658">
    <property type="term" value="F:penicillin binding"/>
    <property type="evidence" value="ECO:0007669"/>
    <property type="project" value="InterPro"/>
</dbReference>
<evidence type="ECO:0000256" key="9">
    <source>
        <dbReference type="ARBA" id="ARBA00023136"/>
    </source>
</evidence>
<feature type="domain" description="Penicillin-binding protein transpeptidase" evidence="12">
    <location>
        <begin position="357"/>
        <end position="663"/>
    </location>
</feature>
<dbReference type="InterPro" id="IPR005311">
    <property type="entry name" value="PBP_dimer"/>
</dbReference>
<keyword evidence="10" id="KW-0961">Cell wall biogenesis/degradation</keyword>
<keyword evidence="9 11" id="KW-0472">Membrane</keyword>
<organism evidence="14 15">
    <name type="scientific">Sharpea azabuensis</name>
    <dbReference type="NCBI Taxonomy" id="322505"/>
    <lineage>
        <taxon>Bacteria</taxon>
        <taxon>Bacillati</taxon>
        <taxon>Bacillota</taxon>
        <taxon>Erysipelotrichia</taxon>
        <taxon>Erysipelotrichales</taxon>
        <taxon>Coprobacillaceae</taxon>
        <taxon>Sharpea</taxon>
    </lineage>
</organism>
<dbReference type="PANTHER" id="PTHR30627">
    <property type="entry name" value="PEPTIDOGLYCAN D,D-TRANSPEPTIDASE"/>
    <property type="match status" value="1"/>
</dbReference>
<evidence type="ECO:0000256" key="2">
    <source>
        <dbReference type="ARBA" id="ARBA00004236"/>
    </source>
</evidence>
<sequence>MPKRPRIRFRGQKEANQEVGNVLGNVIKRRYYIVIGFVLTVAVIFALRLFVLQISKKDFYNAKLEQYQTNTFQVDALRGEIVDRNYTKLAYNENVVCATYYAVNNMKDKEIDAIVKFLMEHVNVDISDVTKREKKDYLIMKDKKFATSLVTEQERKALAKDENGDRKIYNLQIKRMTDDIVNKHLSDNDVKYYKLYYAIKRCTSGSTILLEGISVEEASIIGENSDLLRGVRVTSDWKRNYTFGSNFKQVLGNVTTKKQGLPATTKTELLALDYNNDSRVGTSGLETEYENILSGDSSTYQLTYNKDGSPVIKKKTPGSNGLNLQLTIDSELQEKVGQYIENELKSHTGEKWNNHIYCILMRPKTGEVIAMAGKERQKDGQIVDYAAGNYLNAYAVGSSFKPATLYTCFKNHVINANHYEVDDASGLKVKGTPTKYSHNKVGWGSINEVTALAYSSNVYMMKIIIKLGGGNYVYNGPLRLKKDAYKLLRNGAGELGLGVKSGIDIPNESLGYRGKPLNVGNILDFSIGQYDTYTNMQLATYTSTLANMGVKIRPHLLKSTYTVDSEGNNVTQSKFKTKVIDDVSSEKTAFEQIKKGMQAVTSWGTMKSVFSGLPYDMAGKSGTAQVFVTKTRSVPNHMIIAYGPTADPQIVCTVIVEQQDNNNSAPGLARYAVDEYFKKYGYGANAKVD</sequence>
<evidence type="ECO:0000256" key="3">
    <source>
        <dbReference type="ARBA" id="ARBA00007171"/>
    </source>
</evidence>
<dbReference type="OrthoDB" id="9770103at2"/>
<keyword evidence="8 11" id="KW-1133">Transmembrane helix</keyword>
<dbReference type="InterPro" id="IPR050515">
    <property type="entry name" value="Beta-lactam/transpept"/>
</dbReference>
<dbReference type="Gene3D" id="1.10.10.1230">
    <property type="entry name" value="Penicillin-binding protein, N-terminal non-catalytic domain, head sub-domain"/>
    <property type="match status" value="1"/>
</dbReference>
<evidence type="ECO:0000256" key="1">
    <source>
        <dbReference type="ARBA" id="ARBA00004167"/>
    </source>
</evidence>
<dbReference type="PANTHER" id="PTHR30627:SF2">
    <property type="entry name" value="PEPTIDOGLYCAN D,D-TRANSPEPTIDASE MRDA"/>
    <property type="match status" value="1"/>
</dbReference>
<dbReference type="InterPro" id="IPR012338">
    <property type="entry name" value="Beta-lactam/transpept-like"/>
</dbReference>
<evidence type="ECO:0000313" key="15">
    <source>
        <dbReference type="Proteomes" id="UP000183028"/>
    </source>
</evidence>
<dbReference type="GO" id="GO:0051301">
    <property type="term" value="P:cell division"/>
    <property type="evidence" value="ECO:0007669"/>
    <property type="project" value="UniProtKB-KW"/>
</dbReference>
<dbReference type="eggNOG" id="COG0768">
    <property type="taxonomic scope" value="Bacteria"/>
</dbReference>
<evidence type="ECO:0000256" key="7">
    <source>
        <dbReference type="ARBA" id="ARBA00022984"/>
    </source>
</evidence>
<keyword evidence="5 11" id="KW-0812">Transmembrane</keyword>
<dbReference type="AlphaFoldDB" id="A0A1H6Q993"/>
<keyword evidence="14" id="KW-0132">Cell division</keyword>
<dbReference type="GO" id="GO:0071972">
    <property type="term" value="F:peptidoglycan L,D-transpeptidase activity"/>
    <property type="evidence" value="ECO:0007669"/>
    <property type="project" value="TreeGrafter"/>
</dbReference>
<keyword evidence="6" id="KW-0133">Cell shape</keyword>
<dbReference type="GO" id="GO:0071555">
    <property type="term" value="P:cell wall organization"/>
    <property type="evidence" value="ECO:0007669"/>
    <property type="project" value="UniProtKB-KW"/>
</dbReference>
<dbReference type="SUPFAM" id="SSF56519">
    <property type="entry name" value="Penicillin binding protein dimerisation domain"/>
    <property type="match status" value="1"/>
</dbReference>
<dbReference type="Gene3D" id="3.90.1310.10">
    <property type="entry name" value="Penicillin-binding protein 2a (Domain 2)"/>
    <property type="match status" value="1"/>
</dbReference>
<evidence type="ECO:0000256" key="11">
    <source>
        <dbReference type="SAM" id="Phobius"/>
    </source>
</evidence>
<evidence type="ECO:0000256" key="8">
    <source>
        <dbReference type="ARBA" id="ARBA00022989"/>
    </source>
</evidence>
<gene>
    <name evidence="14" type="ORF">SAMN04487834_100150</name>
</gene>
<dbReference type="GO" id="GO:0005886">
    <property type="term" value="C:plasma membrane"/>
    <property type="evidence" value="ECO:0007669"/>
    <property type="project" value="UniProtKB-SubCell"/>
</dbReference>
<keyword evidence="14" id="KW-0131">Cell cycle</keyword>
<evidence type="ECO:0000313" key="14">
    <source>
        <dbReference type="EMBL" id="SEI37394.1"/>
    </source>
</evidence>
<dbReference type="SUPFAM" id="SSF56601">
    <property type="entry name" value="beta-lactamase/transpeptidase-like"/>
    <property type="match status" value="1"/>
</dbReference>
<evidence type="ECO:0000259" key="12">
    <source>
        <dbReference type="Pfam" id="PF00905"/>
    </source>
</evidence>
<feature type="domain" description="Penicillin-binding protein dimerisation" evidence="13">
    <location>
        <begin position="75"/>
        <end position="311"/>
    </location>
</feature>
<evidence type="ECO:0000256" key="6">
    <source>
        <dbReference type="ARBA" id="ARBA00022960"/>
    </source>
</evidence>
<comment type="similarity">
    <text evidence="3">Belongs to the transpeptidase family.</text>
</comment>
<dbReference type="Gene3D" id="3.40.710.10">
    <property type="entry name" value="DD-peptidase/beta-lactamase superfamily"/>
    <property type="match status" value="1"/>
</dbReference>
<keyword evidence="4" id="KW-1003">Cell membrane</keyword>
<keyword evidence="7" id="KW-0573">Peptidoglycan synthesis</keyword>
<dbReference type="Pfam" id="PF00905">
    <property type="entry name" value="Transpeptidase"/>
    <property type="match status" value="1"/>
</dbReference>
<feature type="transmembrane region" description="Helical" evidence="11">
    <location>
        <begin position="31"/>
        <end position="51"/>
    </location>
</feature>
<dbReference type="InterPro" id="IPR001460">
    <property type="entry name" value="PCN-bd_Tpept"/>
</dbReference>
<dbReference type="Proteomes" id="UP000183028">
    <property type="component" value="Unassembled WGS sequence"/>
</dbReference>
<name>A0A1H6Q993_9FIRM</name>
<proteinExistence type="inferred from homology"/>